<dbReference type="Gene3D" id="3.40.50.720">
    <property type="entry name" value="NAD(P)-binding Rossmann-like Domain"/>
    <property type="match status" value="1"/>
</dbReference>
<evidence type="ECO:0000259" key="1">
    <source>
        <dbReference type="Pfam" id="PF01408"/>
    </source>
</evidence>
<dbReference type="InterPro" id="IPR036291">
    <property type="entry name" value="NAD(P)-bd_dom_sf"/>
</dbReference>
<keyword evidence="4" id="KW-1185">Reference proteome</keyword>
<evidence type="ECO:0000259" key="2">
    <source>
        <dbReference type="Pfam" id="PF22725"/>
    </source>
</evidence>
<accession>A0ABV7GXW9</accession>
<comment type="caution">
    <text evidence="3">The sequence shown here is derived from an EMBL/GenBank/DDBJ whole genome shotgun (WGS) entry which is preliminary data.</text>
</comment>
<protein>
    <submittedName>
        <fullName evidence="3">Gfo/Idh/MocA family protein</fullName>
    </submittedName>
</protein>
<evidence type="ECO:0000313" key="4">
    <source>
        <dbReference type="Proteomes" id="UP001595632"/>
    </source>
</evidence>
<proteinExistence type="predicted"/>
<dbReference type="PANTHER" id="PTHR43377">
    <property type="entry name" value="BILIVERDIN REDUCTASE A"/>
    <property type="match status" value="1"/>
</dbReference>
<feature type="domain" description="Gfo/Idh/MocA-like oxidoreductase N-terminal" evidence="1">
    <location>
        <begin position="4"/>
        <end position="121"/>
    </location>
</feature>
<reference evidence="4" key="1">
    <citation type="journal article" date="2019" name="Int. J. Syst. Evol. Microbiol.">
        <title>The Global Catalogue of Microorganisms (GCM) 10K type strain sequencing project: providing services to taxonomists for standard genome sequencing and annotation.</title>
        <authorList>
            <consortium name="The Broad Institute Genomics Platform"/>
            <consortium name="The Broad Institute Genome Sequencing Center for Infectious Disease"/>
            <person name="Wu L."/>
            <person name="Ma J."/>
        </authorList>
    </citation>
    <scope>NUCLEOTIDE SEQUENCE [LARGE SCALE GENOMIC DNA]</scope>
    <source>
        <strain evidence="4">KCTC 52366</strain>
    </source>
</reference>
<dbReference type="SUPFAM" id="SSF55347">
    <property type="entry name" value="Glyceraldehyde-3-phosphate dehydrogenase-like, C-terminal domain"/>
    <property type="match status" value="1"/>
</dbReference>
<name>A0ABV7GXW9_9RHOB</name>
<dbReference type="InterPro" id="IPR055170">
    <property type="entry name" value="GFO_IDH_MocA-like_dom"/>
</dbReference>
<dbReference type="PANTHER" id="PTHR43377:SF8">
    <property type="entry name" value="BLR3664 PROTEIN"/>
    <property type="match status" value="1"/>
</dbReference>
<dbReference type="InterPro" id="IPR000683">
    <property type="entry name" value="Gfo/Idh/MocA-like_OxRdtase_N"/>
</dbReference>
<feature type="domain" description="GFO/IDH/MocA-like oxidoreductase" evidence="2">
    <location>
        <begin position="129"/>
        <end position="234"/>
    </location>
</feature>
<dbReference type="Proteomes" id="UP001595632">
    <property type="component" value="Unassembled WGS sequence"/>
</dbReference>
<dbReference type="Pfam" id="PF01408">
    <property type="entry name" value="GFO_IDH_MocA"/>
    <property type="match status" value="1"/>
</dbReference>
<evidence type="ECO:0000313" key="3">
    <source>
        <dbReference type="EMBL" id="MFC3145111.1"/>
    </source>
</evidence>
<dbReference type="SUPFAM" id="SSF51735">
    <property type="entry name" value="NAD(P)-binding Rossmann-fold domains"/>
    <property type="match status" value="1"/>
</dbReference>
<organism evidence="3 4">
    <name type="scientific">Psychromarinibacter halotolerans</name>
    <dbReference type="NCBI Taxonomy" id="1775175"/>
    <lineage>
        <taxon>Bacteria</taxon>
        <taxon>Pseudomonadati</taxon>
        <taxon>Pseudomonadota</taxon>
        <taxon>Alphaproteobacteria</taxon>
        <taxon>Rhodobacterales</taxon>
        <taxon>Paracoccaceae</taxon>
        <taxon>Psychromarinibacter</taxon>
    </lineage>
</organism>
<dbReference type="InterPro" id="IPR051450">
    <property type="entry name" value="Gfo/Idh/MocA_Oxidoreductases"/>
</dbReference>
<sequence>MTDLRIMVVGAGVIGRTHIETLGTAKGVALSAIVDTAPEAKALAETKGVPFFEDAEAALAAGVADAVVVATPNDSHLPLGLLFLKAGLPVLMEKPVAGTLAEGAELAQAVKDTGVPVLVGHHRRHNPIIQTAKAAIDQGEIGDLVTATVISTLTKPDPYFVAWRVKPGHGGPLLINATHEIDLLRHFFGEVASVSAVTSDLRGGRPVEDTAAAILTFERGGIATITQSDAGAGPWSWDVTAGENLARFPAHDTICHAYSGTKAALSLPDLSLWRHPGIPDWTTEMSRTTLPHPDGDAYIGQLEHFGAVARGEIAPINSAEDGLGTMRVVEAIKRSASTGCAVALSELG</sequence>
<dbReference type="Gene3D" id="3.30.360.10">
    <property type="entry name" value="Dihydrodipicolinate Reductase, domain 2"/>
    <property type="match status" value="1"/>
</dbReference>
<dbReference type="RefSeq" id="WP_275634312.1">
    <property type="nucleotide sequence ID" value="NZ_JARGYD010000008.1"/>
</dbReference>
<dbReference type="EMBL" id="JBHRTB010000010">
    <property type="protein sequence ID" value="MFC3145111.1"/>
    <property type="molecule type" value="Genomic_DNA"/>
</dbReference>
<gene>
    <name evidence="3" type="ORF">ACFOGP_20490</name>
</gene>
<dbReference type="Pfam" id="PF22725">
    <property type="entry name" value="GFO_IDH_MocA_C3"/>
    <property type="match status" value="1"/>
</dbReference>